<dbReference type="OrthoDB" id="3799362at2759"/>
<dbReference type="EMBL" id="ML994634">
    <property type="protein sequence ID" value="KAF2185228.1"/>
    <property type="molecule type" value="Genomic_DNA"/>
</dbReference>
<keyword evidence="2" id="KW-1185">Reference proteome</keyword>
<organism evidence="1 2">
    <name type="scientific">Zopfia rhizophila CBS 207.26</name>
    <dbReference type="NCBI Taxonomy" id="1314779"/>
    <lineage>
        <taxon>Eukaryota</taxon>
        <taxon>Fungi</taxon>
        <taxon>Dikarya</taxon>
        <taxon>Ascomycota</taxon>
        <taxon>Pezizomycotina</taxon>
        <taxon>Dothideomycetes</taxon>
        <taxon>Dothideomycetes incertae sedis</taxon>
        <taxon>Zopfiaceae</taxon>
        <taxon>Zopfia</taxon>
    </lineage>
</organism>
<name>A0A6A6E3Y4_9PEZI</name>
<gene>
    <name evidence="1" type="ORF">K469DRAFT_164773</name>
</gene>
<evidence type="ECO:0000313" key="2">
    <source>
        <dbReference type="Proteomes" id="UP000800200"/>
    </source>
</evidence>
<accession>A0A6A6E3Y4</accession>
<sequence length="186" mass="20683">MRRQRTMTKSGQSEPCPHKRSTLCSLLLPYCCACADKRPVASGYLAYVDGVGETMRGTRWQGYCLECKGPHRTHRDSVGYRLDGPIRRKPSKNVTVVSEIAGDHHSIEYVPSANLTVGSLRDNMAALLKCHPSTLVLSADGLELTNDLERHGDGLEFSLMGYIKCSLRSKLDIDYNMMDVEDSVDD</sequence>
<reference evidence="1" key="1">
    <citation type="journal article" date="2020" name="Stud. Mycol.">
        <title>101 Dothideomycetes genomes: a test case for predicting lifestyles and emergence of pathogens.</title>
        <authorList>
            <person name="Haridas S."/>
            <person name="Albert R."/>
            <person name="Binder M."/>
            <person name="Bloem J."/>
            <person name="Labutti K."/>
            <person name="Salamov A."/>
            <person name="Andreopoulos B."/>
            <person name="Baker S."/>
            <person name="Barry K."/>
            <person name="Bills G."/>
            <person name="Bluhm B."/>
            <person name="Cannon C."/>
            <person name="Castanera R."/>
            <person name="Culley D."/>
            <person name="Daum C."/>
            <person name="Ezra D."/>
            <person name="Gonzalez J."/>
            <person name="Henrissat B."/>
            <person name="Kuo A."/>
            <person name="Liang C."/>
            <person name="Lipzen A."/>
            <person name="Lutzoni F."/>
            <person name="Magnuson J."/>
            <person name="Mondo S."/>
            <person name="Nolan M."/>
            <person name="Ohm R."/>
            <person name="Pangilinan J."/>
            <person name="Park H.-J."/>
            <person name="Ramirez L."/>
            <person name="Alfaro M."/>
            <person name="Sun H."/>
            <person name="Tritt A."/>
            <person name="Yoshinaga Y."/>
            <person name="Zwiers L.-H."/>
            <person name="Turgeon B."/>
            <person name="Goodwin S."/>
            <person name="Spatafora J."/>
            <person name="Crous P."/>
            <person name="Grigoriev I."/>
        </authorList>
    </citation>
    <scope>NUCLEOTIDE SEQUENCE</scope>
    <source>
        <strain evidence="1">CBS 207.26</strain>
    </source>
</reference>
<proteinExistence type="predicted"/>
<dbReference type="AlphaFoldDB" id="A0A6A6E3Y4"/>
<protein>
    <submittedName>
        <fullName evidence="1">Uncharacterized protein</fullName>
    </submittedName>
</protein>
<dbReference type="Proteomes" id="UP000800200">
    <property type="component" value="Unassembled WGS sequence"/>
</dbReference>
<evidence type="ECO:0000313" key="1">
    <source>
        <dbReference type="EMBL" id="KAF2185228.1"/>
    </source>
</evidence>